<protein>
    <recommendedName>
        <fullName evidence="4">Chromodomain helicase DNA binding protein 7</fullName>
    </recommendedName>
</protein>
<feature type="compositionally biased region" description="Basic and acidic residues" evidence="1">
    <location>
        <begin position="181"/>
        <end position="199"/>
    </location>
</feature>
<proteinExistence type="predicted"/>
<dbReference type="PANTHER" id="PTHR46850:SF1">
    <property type="entry name" value="CHROMODOMAIN-HELICASE-DNA-BINDING PROTEIN 9"/>
    <property type="match status" value="1"/>
</dbReference>
<organism evidence="2 3">
    <name type="scientific">Rangifer tarandus platyrhynchus</name>
    <name type="common">Svalbard reindeer</name>
    <dbReference type="NCBI Taxonomy" id="3082113"/>
    <lineage>
        <taxon>Eukaryota</taxon>
        <taxon>Metazoa</taxon>
        <taxon>Chordata</taxon>
        <taxon>Craniata</taxon>
        <taxon>Vertebrata</taxon>
        <taxon>Euteleostomi</taxon>
        <taxon>Mammalia</taxon>
        <taxon>Eutheria</taxon>
        <taxon>Laurasiatheria</taxon>
        <taxon>Artiodactyla</taxon>
        <taxon>Ruminantia</taxon>
        <taxon>Pecora</taxon>
        <taxon>Cervidae</taxon>
        <taxon>Odocoileinae</taxon>
        <taxon>Rangifer</taxon>
    </lineage>
</organism>
<dbReference type="PANTHER" id="PTHR46850">
    <property type="entry name" value="CHROMODOMAIN-HELICASE-DNA-BINDING PROTEIN 9"/>
    <property type="match status" value="1"/>
</dbReference>
<keyword evidence="3" id="KW-1185">Reference proteome</keyword>
<dbReference type="Proteomes" id="UP001176941">
    <property type="component" value="Chromosome 28"/>
</dbReference>
<dbReference type="InterPro" id="IPR051493">
    <property type="entry name" value="CHD"/>
</dbReference>
<accession>A0ABN8ZAC4</accession>
<dbReference type="EMBL" id="OX459964">
    <property type="protein sequence ID" value="CAI9168854.1"/>
    <property type="molecule type" value="Genomic_DNA"/>
</dbReference>
<evidence type="ECO:0000313" key="2">
    <source>
        <dbReference type="EMBL" id="CAI9168854.1"/>
    </source>
</evidence>
<reference evidence="2" key="1">
    <citation type="submission" date="2023-04" db="EMBL/GenBank/DDBJ databases">
        <authorList>
            <consortium name="ELIXIR-Norway"/>
        </authorList>
    </citation>
    <scope>NUCLEOTIDE SEQUENCE [LARGE SCALE GENOMIC DNA]</scope>
</reference>
<gene>
    <name evidence="2" type="ORF">MRATA1EN1_LOCUS17816</name>
</gene>
<evidence type="ECO:0000256" key="1">
    <source>
        <dbReference type="SAM" id="MobiDB-lite"/>
    </source>
</evidence>
<evidence type="ECO:0000313" key="3">
    <source>
        <dbReference type="Proteomes" id="UP001176941"/>
    </source>
</evidence>
<sequence>MPALTKASLCGVPTGWPRTQYGSSVVGQRGSPSRNGLMGGKVFLGYQHLKRQDFAPLIVFNQKLSKSCCSKSFMDGSLQSLQSLQLAGLMGFPPGLATVAAAGGDDAKNPAAVLPLMPPGVAGLPSMFRLGGLLNAPLSAATGSPADPEDGAPRAEEKGGEHEDRSKGPEESTDAAAARPLRTDHGWKDRVGAGREQECQGGRDAKEMFLATEQLASCCHRDWPAQEDPNYGTTIASIITVTGAVWARRRCEMEPVDAEEDVGITASCPSFKPEAIIASCLLRLNQLLPRKGPATSSASFPGCTSRSLQVSLCVVWPEGVDRLPAMGFPRNCDKKSEKVATLQEKENHDKLTVDLDLYKTDVLLKLRTKVIKCAAIWFSADEDLSEEGKSRNGKITRYLCSEAVELDF</sequence>
<name>A0ABN8ZAC4_RANTA</name>
<feature type="compositionally biased region" description="Basic and acidic residues" evidence="1">
    <location>
        <begin position="151"/>
        <end position="170"/>
    </location>
</feature>
<evidence type="ECO:0008006" key="4">
    <source>
        <dbReference type="Google" id="ProtNLM"/>
    </source>
</evidence>
<feature type="region of interest" description="Disordered" evidence="1">
    <location>
        <begin position="139"/>
        <end position="199"/>
    </location>
</feature>